<organism evidence="1 2">
    <name type="scientific">Aspergillus pseudotamarii</name>
    <dbReference type="NCBI Taxonomy" id="132259"/>
    <lineage>
        <taxon>Eukaryota</taxon>
        <taxon>Fungi</taxon>
        <taxon>Dikarya</taxon>
        <taxon>Ascomycota</taxon>
        <taxon>Pezizomycotina</taxon>
        <taxon>Eurotiomycetes</taxon>
        <taxon>Eurotiomycetidae</taxon>
        <taxon>Eurotiales</taxon>
        <taxon>Aspergillaceae</taxon>
        <taxon>Aspergillus</taxon>
        <taxon>Aspergillus subgen. Circumdati</taxon>
    </lineage>
</organism>
<dbReference type="EMBL" id="ML743578">
    <property type="protein sequence ID" value="KAE8137284.1"/>
    <property type="molecule type" value="Genomic_DNA"/>
</dbReference>
<dbReference type="Proteomes" id="UP000325672">
    <property type="component" value="Unassembled WGS sequence"/>
</dbReference>
<reference evidence="1 2" key="1">
    <citation type="submission" date="2019-04" db="EMBL/GenBank/DDBJ databases">
        <title>Friends and foes A comparative genomics study of 23 Aspergillus species from section Flavi.</title>
        <authorList>
            <consortium name="DOE Joint Genome Institute"/>
            <person name="Kjaerbolling I."/>
            <person name="Vesth T."/>
            <person name="Frisvad J.C."/>
            <person name="Nybo J.L."/>
            <person name="Theobald S."/>
            <person name="Kildgaard S."/>
            <person name="Isbrandt T."/>
            <person name="Kuo A."/>
            <person name="Sato A."/>
            <person name="Lyhne E.K."/>
            <person name="Kogle M.E."/>
            <person name="Wiebenga A."/>
            <person name="Kun R.S."/>
            <person name="Lubbers R.J."/>
            <person name="Makela M.R."/>
            <person name="Barry K."/>
            <person name="Chovatia M."/>
            <person name="Clum A."/>
            <person name="Daum C."/>
            <person name="Haridas S."/>
            <person name="He G."/>
            <person name="LaButti K."/>
            <person name="Lipzen A."/>
            <person name="Mondo S."/>
            <person name="Riley R."/>
            <person name="Salamov A."/>
            <person name="Simmons B.A."/>
            <person name="Magnuson J.K."/>
            <person name="Henrissat B."/>
            <person name="Mortensen U.H."/>
            <person name="Larsen T.O."/>
            <person name="Devries R.P."/>
            <person name="Grigoriev I.V."/>
            <person name="Machida M."/>
            <person name="Baker S.E."/>
            <person name="Andersen M.R."/>
        </authorList>
    </citation>
    <scope>NUCLEOTIDE SEQUENCE [LARGE SCALE GENOMIC DNA]</scope>
    <source>
        <strain evidence="1 2">CBS 117625</strain>
    </source>
</reference>
<evidence type="ECO:0000313" key="1">
    <source>
        <dbReference type="EMBL" id="KAE8137284.1"/>
    </source>
</evidence>
<dbReference type="RefSeq" id="XP_031913347.1">
    <property type="nucleotide sequence ID" value="XM_032054618.1"/>
</dbReference>
<sequence length="76" mass="8590">MKMYKLLAVAFAGQVGLPTDVDPRARDLNPFPTLVLAMMEQRAGILVTRIMHLFALVHTLRTNEGNYRYISIAMQV</sequence>
<dbReference type="AlphaFoldDB" id="A0A5N6SVZ7"/>
<gene>
    <name evidence="1" type="ORF">BDV38DRAFT_247016</name>
</gene>
<proteinExistence type="predicted"/>
<protein>
    <submittedName>
        <fullName evidence="1">Uncharacterized protein</fullName>
    </submittedName>
</protein>
<evidence type="ECO:0000313" key="2">
    <source>
        <dbReference type="Proteomes" id="UP000325672"/>
    </source>
</evidence>
<accession>A0A5N6SVZ7</accession>
<keyword evidence="2" id="KW-1185">Reference proteome</keyword>
<name>A0A5N6SVZ7_ASPPS</name>
<dbReference type="GeneID" id="43638828"/>